<comment type="caution">
    <text evidence="1">The sequence shown here is derived from an EMBL/GenBank/DDBJ whole genome shotgun (WGS) entry which is preliminary data.</text>
</comment>
<dbReference type="Gene3D" id="1.10.10.1010">
    <property type="entry name" value="Intein homing endonuclease, domain IV"/>
    <property type="match status" value="2"/>
</dbReference>
<name>A0A2Z6RT70_9GLOM</name>
<dbReference type="AlphaFoldDB" id="A0A2Z6RT70"/>
<protein>
    <submittedName>
        <fullName evidence="1">Uncharacterized protein</fullName>
    </submittedName>
</protein>
<evidence type="ECO:0000313" key="1">
    <source>
        <dbReference type="EMBL" id="GBC05954.1"/>
    </source>
</evidence>
<evidence type="ECO:0000313" key="2">
    <source>
        <dbReference type="Proteomes" id="UP000247702"/>
    </source>
</evidence>
<dbReference type="EMBL" id="BEXD01004040">
    <property type="protein sequence ID" value="GBC05954.1"/>
    <property type="molecule type" value="Genomic_DNA"/>
</dbReference>
<proteinExistence type="predicted"/>
<sequence>MDFFLKSVKRLIKSCDCDRECKAKRFKQNFKNWTSGNNYVDKFIQNTQLLDHGYYKCDALEWIPYDRLYNIKYIVESDFGKLYSAKWCDGCISGYYDQNWRRYEQNMSVTLNSLNDPINITLKFINEITAPYKIYGITRDLETRNYMIVFDTNKCRKCERKCNAVYFRYNFNNWTSGNYVIDKFIQNIQLSDHSYYECDALEWIPYDKLYNIKYIEESDFGKVYSAKWYDGYVSAGCNDQNWRRFEQNMSVTLNSLNDPTNITLELINEITAPYKIYGITRDLETRNRSSKP</sequence>
<keyword evidence="2" id="KW-1185">Reference proteome</keyword>
<gene>
    <name evidence="1" type="ORF">RclHR1_06520010</name>
</gene>
<accession>A0A2Z6RT70</accession>
<reference evidence="1 2" key="1">
    <citation type="submission" date="2017-11" db="EMBL/GenBank/DDBJ databases">
        <title>The genome of Rhizophagus clarus HR1 reveals common genetic basis of auxotrophy among arbuscular mycorrhizal fungi.</title>
        <authorList>
            <person name="Kobayashi Y."/>
        </authorList>
    </citation>
    <scope>NUCLEOTIDE SEQUENCE [LARGE SCALE GENOMIC DNA]</scope>
    <source>
        <strain evidence="1 2">HR1</strain>
    </source>
</reference>
<organism evidence="1 2">
    <name type="scientific">Rhizophagus clarus</name>
    <dbReference type="NCBI Taxonomy" id="94130"/>
    <lineage>
        <taxon>Eukaryota</taxon>
        <taxon>Fungi</taxon>
        <taxon>Fungi incertae sedis</taxon>
        <taxon>Mucoromycota</taxon>
        <taxon>Glomeromycotina</taxon>
        <taxon>Glomeromycetes</taxon>
        <taxon>Glomerales</taxon>
        <taxon>Glomeraceae</taxon>
        <taxon>Rhizophagus</taxon>
    </lineage>
</organism>
<dbReference type="Proteomes" id="UP000247702">
    <property type="component" value="Unassembled WGS sequence"/>
</dbReference>